<reference evidence="2 3" key="1">
    <citation type="journal article" date="2016" name="Mol. Biol. Evol.">
        <title>Comparative Genomics of Early-Diverging Mushroom-Forming Fungi Provides Insights into the Origins of Lignocellulose Decay Capabilities.</title>
        <authorList>
            <person name="Nagy L.G."/>
            <person name="Riley R."/>
            <person name="Tritt A."/>
            <person name="Adam C."/>
            <person name="Daum C."/>
            <person name="Floudas D."/>
            <person name="Sun H."/>
            <person name="Yadav J.S."/>
            <person name="Pangilinan J."/>
            <person name="Larsson K.H."/>
            <person name="Matsuura K."/>
            <person name="Barry K."/>
            <person name="Labutti K."/>
            <person name="Kuo R."/>
            <person name="Ohm R.A."/>
            <person name="Bhattacharya S.S."/>
            <person name="Shirouzu T."/>
            <person name="Yoshinaga Y."/>
            <person name="Martin F.M."/>
            <person name="Grigoriev I.V."/>
            <person name="Hibbett D.S."/>
        </authorList>
    </citation>
    <scope>NUCLEOTIDE SEQUENCE [LARGE SCALE GENOMIC DNA]</scope>
    <source>
        <strain evidence="2 3">HHB12733</strain>
    </source>
</reference>
<accession>A0A165CS44</accession>
<evidence type="ECO:0000313" key="3">
    <source>
        <dbReference type="Proteomes" id="UP000076842"/>
    </source>
</evidence>
<dbReference type="AlphaFoldDB" id="A0A165CS44"/>
<protein>
    <submittedName>
        <fullName evidence="2">Uncharacterized protein</fullName>
    </submittedName>
</protein>
<keyword evidence="3" id="KW-1185">Reference proteome</keyword>
<feature type="region of interest" description="Disordered" evidence="1">
    <location>
        <begin position="1"/>
        <end position="30"/>
    </location>
</feature>
<feature type="non-terminal residue" evidence="2">
    <location>
        <position position="1"/>
    </location>
</feature>
<dbReference type="EMBL" id="KV424115">
    <property type="protein sequence ID" value="KZT51294.1"/>
    <property type="molecule type" value="Genomic_DNA"/>
</dbReference>
<gene>
    <name evidence="2" type="ORF">CALCODRAFT_503714</name>
</gene>
<dbReference type="Proteomes" id="UP000076842">
    <property type="component" value="Unassembled WGS sequence"/>
</dbReference>
<proteinExistence type="predicted"/>
<organism evidence="2 3">
    <name type="scientific">Calocera cornea HHB12733</name>
    <dbReference type="NCBI Taxonomy" id="1353952"/>
    <lineage>
        <taxon>Eukaryota</taxon>
        <taxon>Fungi</taxon>
        <taxon>Dikarya</taxon>
        <taxon>Basidiomycota</taxon>
        <taxon>Agaricomycotina</taxon>
        <taxon>Dacrymycetes</taxon>
        <taxon>Dacrymycetales</taxon>
        <taxon>Dacrymycetaceae</taxon>
        <taxon>Calocera</taxon>
    </lineage>
</organism>
<name>A0A165CS44_9BASI</name>
<sequence length="363" mass="41309">RTYNPKITRKEPGDKSSYLQSGKKRQKERKVVQGRRELPLDFTLSVAVLLMQAPIDRAWTDLKTKMETAHNAHYWLQAVQLMQEAIRIHSKQNDITLECYEDAVEVYEDVQAGARDCLALLSNEMAHLRSQGDLQLWEKPSLAQDEASRLAAYFQSQYDRDKAMTSESWQNFRNQCKALGQRFSICFAGEALQQEKLRRCLNVDVYDWTQVAYMRNDLHSAAGRQEPGYGYGQALFCAKLCVLQRASTYTRPYTIMDSAWHGMMRSLPWPGCICKGVFLCTLMSQFIDNVCMIETCVRPSNVLMKSCVLLCSSSAQSKRFPLEPACFRNTSPSSRTEDRHALVDVATSLSLLLDNGIWLGAPV</sequence>
<evidence type="ECO:0000313" key="2">
    <source>
        <dbReference type="EMBL" id="KZT51294.1"/>
    </source>
</evidence>
<evidence type="ECO:0000256" key="1">
    <source>
        <dbReference type="SAM" id="MobiDB-lite"/>
    </source>
</evidence>
<dbReference type="InParanoid" id="A0A165CS44"/>